<reference evidence="7 8" key="1">
    <citation type="journal article" date="2019" name="Int. J. Syst. Evol. Microbiol.">
        <title>The Global Catalogue of Microorganisms (GCM) 10K type strain sequencing project: providing services to taxonomists for standard genome sequencing and annotation.</title>
        <authorList>
            <consortium name="The Broad Institute Genomics Platform"/>
            <consortium name="The Broad Institute Genome Sequencing Center for Infectious Disease"/>
            <person name="Wu L."/>
            <person name="Ma J."/>
        </authorList>
    </citation>
    <scope>NUCLEOTIDE SEQUENCE [LARGE SCALE GENOMIC DNA]</scope>
    <source>
        <strain evidence="7 8">JCM 11896</strain>
    </source>
</reference>
<name>A0ABN1XKP6_9PSEU</name>
<dbReference type="PANTHER" id="PTHR23508:SF10">
    <property type="entry name" value="CARBOXYLIC ACID TRANSPORTER PROTEIN HOMOLOG"/>
    <property type="match status" value="1"/>
</dbReference>
<evidence type="ECO:0000313" key="7">
    <source>
        <dbReference type="EMBL" id="GAA1384219.1"/>
    </source>
</evidence>
<comment type="subcellular location">
    <subcellularLocation>
        <location evidence="1">Cell membrane</location>
        <topology evidence="1">Multi-pass membrane protein</topology>
    </subcellularLocation>
</comment>
<dbReference type="PROSITE" id="PS00216">
    <property type="entry name" value="SUGAR_TRANSPORT_1"/>
    <property type="match status" value="1"/>
</dbReference>
<accession>A0ABN1XKP6</accession>
<feature type="transmembrane region" description="Helical" evidence="5">
    <location>
        <begin position="158"/>
        <end position="182"/>
    </location>
</feature>
<feature type="transmembrane region" description="Helical" evidence="5">
    <location>
        <begin position="74"/>
        <end position="93"/>
    </location>
</feature>
<dbReference type="Pfam" id="PF07690">
    <property type="entry name" value="MFS_1"/>
    <property type="match status" value="1"/>
</dbReference>
<feature type="transmembrane region" description="Helical" evidence="5">
    <location>
        <begin position="335"/>
        <end position="354"/>
    </location>
</feature>
<feature type="transmembrane region" description="Helical" evidence="5">
    <location>
        <begin position="99"/>
        <end position="119"/>
    </location>
</feature>
<organism evidence="7 8">
    <name type="scientific">Pseudonocardia kongjuensis</name>
    <dbReference type="NCBI Taxonomy" id="102227"/>
    <lineage>
        <taxon>Bacteria</taxon>
        <taxon>Bacillati</taxon>
        <taxon>Actinomycetota</taxon>
        <taxon>Actinomycetes</taxon>
        <taxon>Pseudonocardiales</taxon>
        <taxon>Pseudonocardiaceae</taxon>
        <taxon>Pseudonocardia</taxon>
    </lineage>
</organism>
<dbReference type="PROSITE" id="PS50850">
    <property type="entry name" value="MFS"/>
    <property type="match status" value="1"/>
</dbReference>
<evidence type="ECO:0000256" key="1">
    <source>
        <dbReference type="ARBA" id="ARBA00004651"/>
    </source>
</evidence>
<gene>
    <name evidence="7" type="ORF">GCM10009613_14750</name>
</gene>
<protein>
    <submittedName>
        <fullName evidence="7">MFS transporter</fullName>
    </submittedName>
</protein>
<dbReference type="InterPro" id="IPR005829">
    <property type="entry name" value="Sugar_transporter_CS"/>
</dbReference>
<feature type="domain" description="Major facilitator superfamily (MFS) profile" evidence="6">
    <location>
        <begin position="8"/>
        <end position="421"/>
    </location>
</feature>
<feature type="transmembrane region" description="Helical" evidence="5">
    <location>
        <begin position="283"/>
        <end position="304"/>
    </location>
</feature>
<evidence type="ECO:0000256" key="5">
    <source>
        <dbReference type="SAM" id="Phobius"/>
    </source>
</evidence>
<sequence length="429" mass="43207">MRAFQWRAIAICVLLNVLDGFDVLVMAFTGRTVAQEWGLGGAELGLLLSAGLVGMAAGSLALAPVADRIGRRPVILIGLLVAGSGMLLSSLAPSAVALGALRVLTGFGVGGVLACSTTIATEYAARRWRPLAVGLVGIGYAGGATLGGLLAVTMIEAFGWRAVFLTGGLATLAAVPVVLLALPESLQFLLTRRPAGALDRVNRLLAGLRAPTLSELPPPVAGAAAAGGGFRALLAPGVRPTTLRLWALFFLIMAGFYVVTSWTPTLLVEAGLSESQGLTGGTLLNLGGIFGTLLLGLLAARWALRTVLTGYLLATGLLLAVFLPALGWLALAFSIGIVIGVVVNGCVGGMYALTATAYDDGIRATGVGAAIGIGRIGAVVAPTAAGALLDAGWTPNALYLGCAVLFALGAAVLLTFRPAVAPAPAAGLQ</sequence>
<dbReference type="PROSITE" id="PS00217">
    <property type="entry name" value="SUGAR_TRANSPORT_2"/>
    <property type="match status" value="1"/>
</dbReference>
<feature type="transmembrane region" description="Helical" evidence="5">
    <location>
        <begin position="44"/>
        <end position="62"/>
    </location>
</feature>
<evidence type="ECO:0000313" key="8">
    <source>
        <dbReference type="Proteomes" id="UP001501414"/>
    </source>
</evidence>
<dbReference type="InterPro" id="IPR020846">
    <property type="entry name" value="MFS_dom"/>
</dbReference>
<feature type="transmembrane region" description="Helical" evidence="5">
    <location>
        <begin position="131"/>
        <end position="152"/>
    </location>
</feature>
<dbReference type="Proteomes" id="UP001501414">
    <property type="component" value="Unassembled WGS sequence"/>
</dbReference>
<dbReference type="Gene3D" id="1.20.1250.20">
    <property type="entry name" value="MFS general substrate transporter like domains"/>
    <property type="match status" value="1"/>
</dbReference>
<evidence type="ECO:0000256" key="3">
    <source>
        <dbReference type="ARBA" id="ARBA00022989"/>
    </source>
</evidence>
<dbReference type="SUPFAM" id="SSF103473">
    <property type="entry name" value="MFS general substrate transporter"/>
    <property type="match status" value="1"/>
</dbReference>
<feature type="transmembrane region" description="Helical" evidence="5">
    <location>
        <begin position="397"/>
        <end position="416"/>
    </location>
</feature>
<proteinExistence type="predicted"/>
<keyword evidence="3 5" id="KW-1133">Transmembrane helix</keyword>
<feature type="transmembrane region" description="Helical" evidence="5">
    <location>
        <begin position="366"/>
        <end position="385"/>
    </location>
</feature>
<keyword evidence="2 5" id="KW-0812">Transmembrane</keyword>
<evidence type="ECO:0000256" key="2">
    <source>
        <dbReference type="ARBA" id="ARBA00022692"/>
    </source>
</evidence>
<feature type="transmembrane region" description="Helical" evidence="5">
    <location>
        <begin position="245"/>
        <end position="263"/>
    </location>
</feature>
<dbReference type="RefSeq" id="WP_344019728.1">
    <property type="nucleotide sequence ID" value="NZ_BAAAJK010000005.1"/>
</dbReference>
<dbReference type="PANTHER" id="PTHR23508">
    <property type="entry name" value="CARBOXYLIC ACID TRANSPORTER PROTEIN HOMOLOG"/>
    <property type="match status" value="1"/>
</dbReference>
<comment type="caution">
    <text evidence="7">The sequence shown here is derived from an EMBL/GenBank/DDBJ whole genome shotgun (WGS) entry which is preliminary data.</text>
</comment>
<dbReference type="InterPro" id="IPR036259">
    <property type="entry name" value="MFS_trans_sf"/>
</dbReference>
<keyword evidence="8" id="KW-1185">Reference proteome</keyword>
<dbReference type="EMBL" id="BAAAJK010000005">
    <property type="protein sequence ID" value="GAA1384219.1"/>
    <property type="molecule type" value="Genomic_DNA"/>
</dbReference>
<keyword evidence="4 5" id="KW-0472">Membrane</keyword>
<dbReference type="InterPro" id="IPR011701">
    <property type="entry name" value="MFS"/>
</dbReference>
<evidence type="ECO:0000256" key="4">
    <source>
        <dbReference type="ARBA" id="ARBA00023136"/>
    </source>
</evidence>
<evidence type="ECO:0000259" key="6">
    <source>
        <dbReference type="PROSITE" id="PS50850"/>
    </source>
</evidence>
<feature type="transmembrane region" description="Helical" evidence="5">
    <location>
        <begin position="311"/>
        <end position="329"/>
    </location>
</feature>